<dbReference type="Gene3D" id="3.30.70.920">
    <property type="match status" value="1"/>
</dbReference>
<organism evidence="5 6">
    <name type="scientific">Aliikangiella coralliicola</name>
    <dbReference type="NCBI Taxonomy" id="2592383"/>
    <lineage>
        <taxon>Bacteria</taxon>
        <taxon>Pseudomonadati</taxon>
        <taxon>Pseudomonadota</taxon>
        <taxon>Gammaproteobacteria</taxon>
        <taxon>Oceanospirillales</taxon>
        <taxon>Pleioneaceae</taxon>
        <taxon>Aliikangiella</taxon>
    </lineage>
</organism>
<name>A0A545U961_9GAMM</name>
<sequence length="89" mass="9705">MKSKTTQEHHVTSLVCQTIPGSTKNTISLVEKIKGAEVHGENTNGKIVVTLEGDSQAYLSESIEALRGIEGILTLAPVYHEYITENHSQ</sequence>
<dbReference type="PANTHER" id="PTHR38603:SF1">
    <property type="entry name" value="CHAPERONE NAPD"/>
    <property type="match status" value="1"/>
</dbReference>
<protein>
    <recommendedName>
        <fullName evidence="4">Chaperone NapD</fullName>
    </recommendedName>
    <alternativeName>
        <fullName evidence="4">NapA signal peptide-binding chaperone NapD</fullName>
    </alternativeName>
</protein>
<accession>A0A545U961</accession>
<comment type="similarity">
    <text evidence="4">Belongs to the NapD family.</text>
</comment>
<keyword evidence="2 4" id="KW-0963">Cytoplasm</keyword>
<evidence type="ECO:0000256" key="4">
    <source>
        <dbReference type="HAMAP-Rule" id="MF_02200"/>
    </source>
</evidence>
<dbReference type="EMBL" id="VIKS01000011">
    <property type="protein sequence ID" value="TQV85953.1"/>
    <property type="molecule type" value="Genomic_DNA"/>
</dbReference>
<reference evidence="5 6" key="1">
    <citation type="submission" date="2019-07" db="EMBL/GenBank/DDBJ databases">
        <title>Draft genome for Aliikangiella sp. M105.</title>
        <authorList>
            <person name="Wang G."/>
        </authorList>
    </citation>
    <scope>NUCLEOTIDE SEQUENCE [LARGE SCALE GENOMIC DNA]</scope>
    <source>
        <strain evidence="5 6">M105</strain>
    </source>
</reference>
<evidence type="ECO:0000313" key="6">
    <source>
        <dbReference type="Proteomes" id="UP000315439"/>
    </source>
</evidence>
<dbReference type="AlphaFoldDB" id="A0A545U961"/>
<evidence type="ECO:0000256" key="1">
    <source>
        <dbReference type="ARBA" id="ARBA00004496"/>
    </source>
</evidence>
<dbReference type="HAMAP" id="MF_02200">
    <property type="entry name" value="NapD"/>
    <property type="match status" value="1"/>
</dbReference>
<dbReference type="InterPro" id="IPR005623">
    <property type="entry name" value="Chaperone_NapD_NO3_reduct"/>
</dbReference>
<comment type="caution">
    <text evidence="5">The sequence shown here is derived from an EMBL/GenBank/DDBJ whole genome shotgun (WGS) entry which is preliminary data.</text>
</comment>
<gene>
    <name evidence="4" type="primary">napD</name>
    <name evidence="5" type="ORF">FLL46_18720</name>
</gene>
<evidence type="ECO:0000256" key="2">
    <source>
        <dbReference type="ARBA" id="ARBA00022490"/>
    </source>
</evidence>
<dbReference type="Proteomes" id="UP000315439">
    <property type="component" value="Unassembled WGS sequence"/>
</dbReference>
<dbReference type="OrthoDB" id="5770785at2"/>
<dbReference type="GO" id="GO:0051224">
    <property type="term" value="P:negative regulation of protein transport"/>
    <property type="evidence" value="ECO:0007669"/>
    <property type="project" value="UniProtKB-UniRule"/>
</dbReference>
<dbReference type="GO" id="GO:0005737">
    <property type="term" value="C:cytoplasm"/>
    <property type="evidence" value="ECO:0007669"/>
    <property type="project" value="UniProtKB-SubCell"/>
</dbReference>
<comment type="function">
    <text evidence="4">Chaperone for NapA, the catalytic subunit of the periplasmic nitrate reductase. It binds directly and specifically to the twin-arginine signal peptide of NapA, preventing premature interaction with the Tat translocase and premature export.</text>
</comment>
<proteinExistence type="inferred from homology"/>
<keyword evidence="6" id="KW-1185">Reference proteome</keyword>
<keyword evidence="3 4" id="KW-0143">Chaperone</keyword>
<comment type="subcellular location">
    <subcellularLocation>
        <location evidence="1 4">Cytoplasm</location>
    </subcellularLocation>
</comment>
<dbReference type="GO" id="GO:0005048">
    <property type="term" value="F:signal sequence binding"/>
    <property type="evidence" value="ECO:0007669"/>
    <property type="project" value="UniProtKB-UniRule"/>
</dbReference>
<dbReference type="PANTHER" id="PTHR38603">
    <property type="entry name" value="CHAPERONE NAPD"/>
    <property type="match status" value="1"/>
</dbReference>
<dbReference type="Pfam" id="PF03927">
    <property type="entry name" value="NapD"/>
    <property type="match status" value="1"/>
</dbReference>
<evidence type="ECO:0000256" key="3">
    <source>
        <dbReference type="ARBA" id="ARBA00023186"/>
    </source>
</evidence>
<dbReference type="RefSeq" id="WP_142932872.1">
    <property type="nucleotide sequence ID" value="NZ_ML660167.1"/>
</dbReference>
<evidence type="ECO:0000313" key="5">
    <source>
        <dbReference type="EMBL" id="TQV85953.1"/>
    </source>
</evidence>
<comment type="subunit">
    <text evidence="4">Interacts with the cytoplasmic NapA precursor.</text>
</comment>